<organism evidence="2 3">
    <name type="scientific">Tepiditoga spiralis</name>
    <dbReference type="NCBI Taxonomy" id="2108365"/>
    <lineage>
        <taxon>Bacteria</taxon>
        <taxon>Thermotogati</taxon>
        <taxon>Thermotogota</taxon>
        <taxon>Thermotogae</taxon>
        <taxon>Petrotogales</taxon>
        <taxon>Petrotogaceae</taxon>
        <taxon>Tepiditoga</taxon>
    </lineage>
</organism>
<reference evidence="2 3" key="1">
    <citation type="submission" date="2018-06" db="EMBL/GenBank/DDBJ databases">
        <title>Genome sequencing of Oceanotoga sp. sy52.</title>
        <authorList>
            <person name="Mori K."/>
        </authorList>
    </citation>
    <scope>NUCLEOTIDE SEQUENCE [LARGE SCALE GENOMIC DNA]</scope>
    <source>
        <strain evidence="3">sy52</strain>
    </source>
</reference>
<keyword evidence="1" id="KW-1133">Transmembrane helix</keyword>
<proteinExistence type="predicted"/>
<evidence type="ECO:0000256" key="1">
    <source>
        <dbReference type="SAM" id="Phobius"/>
    </source>
</evidence>
<feature type="transmembrane region" description="Helical" evidence="1">
    <location>
        <begin position="261"/>
        <end position="279"/>
    </location>
</feature>
<protein>
    <submittedName>
        <fullName evidence="2">Uncharacterized protein</fullName>
    </submittedName>
</protein>
<name>A0A7G1G897_9BACT</name>
<keyword evidence="3" id="KW-1185">Reference proteome</keyword>
<sequence>MEGITIKKLCILTLIISLTSFLFLFLLVFNNEKLSSFKSEVVQNDFKNFESYLDSEIRISNVLSSSLYNFSAITTLDFYLNKLSKTELIALKSHLDSNSENVNKFIKTYNIYDENVKSKFYLKKTELLYAFSSNKNLIYPFFDDTIEKDTTLTKTLLELTKNNYDTYISEKIYNDTLFFYVGKKLINHEKCKGYIILKSSYKLKPNIKFFDNINEVYSLLNINDLSNKIYKKDNLIFFIKNLKKENKDFYLIEYIKSDNTLSIIFLGLLLIIFIIMFYIKKIK</sequence>
<evidence type="ECO:0000313" key="3">
    <source>
        <dbReference type="Proteomes" id="UP000516361"/>
    </source>
</evidence>
<dbReference type="EMBL" id="AP018712">
    <property type="protein sequence ID" value="BBE31167.1"/>
    <property type="molecule type" value="Genomic_DNA"/>
</dbReference>
<accession>A0A7G1G897</accession>
<dbReference type="KEGG" id="ocy:OSSY52_13080"/>
<feature type="transmembrane region" description="Helical" evidence="1">
    <location>
        <begin position="9"/>
        <end position="29"/>
    </location>
</feature>
<evidence type="ECO:0000313" key="2">
    <source>
        <dbReference type="EMBL" id="BBE31167.1"/>
    </source>
</evidence>
<dbReference type="InParanoid" id="A0A7G1G897"/>
<keyword evidence="1" id="KW-0812">Transmembrane</keyword>
<dbReference type="AlphaFoldDB" id="A0A7G1G897"/>
<gene>
    <name evidence="2" type="ORF">OSSY52_13080</name>
</gene>
<dbReference type="Proteomes" id="UP000516361">
    <property type="component" value="Chromosome"/>
</dbReference>
<keyword evidence="1" id="KW-0472">Membrane</keyword>